<accession>A0A975BW81</accession>
<name>A0A975BW81_9BACT</name>
<gene>
    <name evidence="1" type="ORF">dnm_089890</name>
</gene>
<evidence type="ECO:0000313" key="2">
    <source>
        <dbReference type="Proteomes" id="UP000663722"/>
    </source>
</evidence>
<dbReference type="EMBL" id="CP061800">
    <property type="protein sequence ID" value="QTA92896.1"/>
    <property type="molecule type" value="Genomic_DNA"/>
</dbReference>
<reference evidence="1" key="1">
    <citation type="journal article" date="2021" name="Microb. Physiol.">
        <title>Proteogenomic Insights into the Physiology of Marine, Sulfate-Reducing, Filamentous Desulfonema limicola and Desulfonema magnum.</title>
        <authorList>
            <person name="Schnaars V."/>
            <person name="Wohlbrand L."/>
            <person name="Scheve S."/>
            <person name="Hinrichs C."/>
            <person name="Reinhardt R."/>
            <person name="Rabus R."/>
        </authorList>
    </citation>
    <scope>NUCLEOTIDE SEQUENCE</scope>
    <source>
        <strain evidence="1">4be13</strain>
    </source>
</reference>
<organism evidence="1 2">
    <name type="scientific">Desulfonema magnum</name>
    <dbReference type="NCBI Taxonomy" id="45655"/>
    <lineage>
        <taxon>Bacteria</taxon>
        <taxon>Pseudomonadati</taxon>
        <taxon>Thermodesulfobacteriota</taxon>
        <taxon>Desulfobacteria</taxon>
        <taxon>Desulfobacterales</taxon>
        <taxon>Desulfococcaceae</taxon>
        <taxon>Desulfonema</taxon>
    </lineage>
</organism>
<dbReference type="AlphaFoldDB" id="A0A975BW81"/>
<keyword evidence="2" id="KW-1185">Reference proteome</keyword>
<sequence length="45" mass="5283">MKVETGNLKSVIRMFREASYILMSLFRVSSFQFQVGTERNEPKNI</sequence>
<evidence type="ECO:0000313" key="1">
    <source>
        <dbReference type="EMBL" id="QTA92896.1"/>
    </source>
</evidence>
<proteinExistence type="predicted"/>
<dbReference type="Proteomes" id="UP000663722">
    <property type="component" value="Chromosome"/>
</dbReference>
<dbReference type="KEGG" id="dmm:dnm_089890"/>
<protein>
    <submittedName>
        <fullName evidence="1">Uncharacterized protein</fullName>
    </submittedName>
</protein>